<name>A0ABT7PKP5_9BACT</name>
<protein>
    <submittedName>
        <fullName evidence="1">DUF2513 domain-containing protein</fullName>
    </submittedName>
</protein>
<keyword evidence="2" id="KW-1185">Reference proteome</keyword>
<evidence type="ECO:0000313" key="1">
    <source>
        <dbReference type="EMBL" id="MDM4016879.1"/>
    </source>
</evidence>
<proteinExistence type="predicted"/>
<gene>
    <name evidence="1" type="ORF">QTN89_15640</name>
</gene>
<dbReference type="Proteomes" id="UP001239462">
    <property type="component" value="Unassembled WGS sequence"/>
</dbReference>
<evidence type="ECO:0000313" key="2">
    <source>
        <dbReference type="Proteomes" id="UP001239462"/>
    </source>
</evidence>
<accession>A0ABT7PKP5</accession>
<sequence>MVVEFMKRDMYLVRKLLEFVEEKGARLFKGSIQIEGYERDHVVTHLFLVADAGFVELGAETLANKGPLVLTWKGYDYLEELRAKGLHTTRSTR</sequence>
<dbReference type="RefSeq" id="WP_149499400.1">
    <property type="nucleotide sequence ID" value="NZ_CP141221.1"/>
</dbReference>
<dbReference type="InterPro" id="IPR019650">
    <property type="entry name" value="DUF2513"/>
</dbReference>
<dbReference type="EMBL" id="JASZZN010000010">
    <property type="protein sequence ID" value="MDM4016879.1"/>
    <property type="molecule type" value="Genomic_DNA"/>
</dbReference>
<dbReference type="Pfam" id="PF10711">
    <property type="entry name" value="DUF2513"/>
    <property type="match status" value="1"/>
</dbReference>
<reference evidence="1 2" key="1">
    <citation type="submission" date="2023-06" db="EMBL/GenBank/DDBJ databases">
        <title>Roseiconus lacunae JC819 isolated from Gulf of Mannar region, Tamil Nadu.</title>
        <authorList>
            <person name="Pk S."/>
            <person name="Ch S."/>
            <person name="Ch V.R."/>
        </authorList>
    </citation>
    <scope>NUCLEOTIDE SEQUENCE [LARGE SCALE GENOMIC DNA]</scope>
    <source>
        <strain evidence="1 2">JC819</strain>
    </source>
</reference>
<organism evidence="1 2">
    <name type="scientific">Roseiconus lacunae</name>
    <dbReference type="NCBI Taxonomy" id="2605694"/>
    <lineage>
        <taxon>Bacteria</taxon>
        <taxon>Pseudomonadati</taxon>
        <taxon>Planctomycetota</taxon>
        <taxon>Planctomycetia</taxon>
        <taxon>Pirellulales</taxon>
        <taxon>Pirellulaceae</taxon>
        <taxon>Roseiconus</taxon>
    </lineage>
</organism>
<comment type="caution">
    <text evidence="1">The sequence shown here is derived from an EMBL/GenBank/DDBJ whole genome shotgun (WGS) entry which is preliminary data.</text>
</comment>